<keyword evidence="2" id="KW-1185">Reference proteome</keyword>
<organism evidence="1 2">
    <name type="scientific">Rhodococcus phage Reynauld</name>
    <dbReference type="NCBI Taxonomy" id="3062845"/>
    <lineage>
        <taxon>Viruses</taxon>
        <taxon>Duplodnaviria</taxon>
        <taxon>Heunggongvirae</taxon>
        <taxon>Uroviricota</taxon>
        <taxon>Caudoviricetes</taxon>
        <taxon>Caudoviricetes incertae sedis</taxon>
        <taxon>Reynauldvirus</taxon>
        <taxon>Reynauldvirus reynauld</taxon>
    </lineage>
</organism>
<name>A0ACD4UJE9_9CAUD</name>
<proteinExistence type="predicted"/>
<dbReference type="Proteomes" id="UP001654496">
    <property type="component" value="Segment"/>
</dbReference>
<evidence type="ECO:0000313" key="1">
    <source>
        <dbReference type="EMBL" id="WKW85457.1"/>
    </source>
</evidence>
<dbReference type="EMBL" id="OR159659">
    <property type="protein sequence ID" value="WKW85457.1"/>
    <property type="molecule type" value="Genomic_DNA"/>
</dbReference>
<accession>A0ACD4UJE9</accession>
<sequence>MTPIEIIERALRLVDTFSVKEQVRRVHRDLHAAGYRIVHDDTLYSVLVLHHTTTYTDPWTVRCGCGQEFHDDVHDPEDGTRLRGAFGKWANHVHQLLAEVGGAS</sequence>
<evidence type="ECO:0000313" key="2">
    <source>
        <dbReference type="Proteomes" id="UP001654496"/>
    </source>
</evidence>
<reference evidence="1" key="1">
    <citation type="submission" date="2023-06" db="EMBL/GenBank/DDBJ databases">
        <authorList>
            <person name="DeJong R.J."/>
            <person name="Yoon E."/>
            <person name="Radersma M."/>
            <person name="Veenstra M."/>
            <person name="Churu J."/>
            <person name="Moleakunnel K."/>
            <person name="Weaver G."/>
            <person name="Hill E."/>
            <person name="Janvier A."/>
            <person name="Harlow L."/>
            <person name="Kramer C."/>
            <person name="Seinen K."/>
            <person name="Chen A."/>
            <person name="Minasian M."/>
            <person name="Doorn S."/>
            <person name="Dole C."/>
            <person name="Ramsey F."/>
            <person name="Nieze J."/>
            <person name="Baker A."/>
            <person name="Swierenga S."/>
            <person name="White A."/>
            <person name="Howland A."/>
            <person name="Ko C."/>
            <person name="Russell D.A."/>
            <person name="Jacobs-Sera D."/>
            <person name="Hatfull G.F."/>
        </authorList>
    </citation>
    <scope>NUCLEOTIDE SEQUENCE</scope>
</reference>
<protein>
    <submittedName>
        <fullName evidence="1">Uncharacterized protein</fullName>
    </submittedName>
</protein>
<gene>
    <name evidence="1" type="primary">3</name>
    <name evidence="1" type="ORF">SEA_REYNAULD_3</name>
</gene>